<reference evidence="2 3" key="1">
    <citation type="submission" date="2018-06" db="EMBL/GenBank/DDBJ databases">
        <title>Comparative genomics reveals the genomic features of Rhizophagus irregularis, R. cerebriforme, R. diaphanum and Gigaspora rosea, and their symbiotic lifestyle signature.</title>
        <authorList>
            <person name="Morin E."/>
            <person name="San Clemente H."/>
            <person name="Chen E.C.H."/>
            <person name="De La Providencia I."/>
            <person name="Hainaut M."/>
            <person name="Kuo A."/>
            <person name="Kohler A."/>
            <person name="Murat C."/>
            <person name="Tang N."/>
            <person name="Roy S."/>
            <person name="Loubradou J."/>
            <person name="Henrissat B."/>
            <person name="Grigoriev I.V."/>
            <person name="Corradi N."/>
            <person name="Roux C."/>
            <person name="Martin F.M."/>
        </authorList>
    </citation>
    <scope>NUCLEOTIDE SEQUENCE [LARGE SCALE GENOMIC DNA]</scope>
    <source>
        <strain evidence="2 3">DAOM 194757</strain>
    </source>
</reference>
<gene>
    <name evidence="2" type="ORF">C2G38_2048536</name>
</gene>
<sequence>MTLHWKKVCVNLLRFTRSVILYKIPISCPAVASFFETCDWNTSRVNNNGYQRGGNRIKVQVAATSRCKKESTHELKKIPQGRPKKDKENNTYETEQQEEPSRFIMPA</sequence>
<feature type="region of interest" description="Disordered" evidence="1">
    <location>
        <begin position="62"/>
        <end position="107"/>
    </location>
</feature>
<name>A0A397U5A5_9GLOM</name>
<keyword evidence="3" id="KW-1185">Reference proteome</keyword>
<evidence type="ECO:0000313" key="3">
    <source>
        <dbReference type="Proteomes" id="UP000266673"/>
    </source>
</evidence>
<proteinExistence type="predicted"/>
<organism evidence="2 3">
    <name type="scientific">Gigaspora rosea</name>
    <dbReference type="NCBI Taxonomy" id="44941"/>
    <lineage>
        <taxon>Eukaryota</taxon>
        <taxon>Fungi</taxon>
        <taxon>Fungi incertae sedis</taxon>
        <taxon>Mucoromycota</taxon>
        <taxon>Glomeromycotina</taxon>
        <taxon>Glomeromycetes</taxon>
        <taxon>Diversisporales</taxon>
        <taxon>Gigasporaceae</taxon>
        <taxon>Gigaspora</taxon>
    </lineage>
</organism>
<evidence type="ECO:0000313" key="2">
    <source>
        <dbReference type="EMBL" id="RIB04308.1"/>
    </source>
</evidence>
<dbReference type="Proteomes" id="UP000266673">
    <property type="component" value="Unassembled WGS sequence"/>
</dbReference>
<comment type="caution">
    <text evidence="2">The sequence shown here is derived from an EMBL/GenBank/DDBJ whole genome shotgun (WGS) entry which is preliminary data.</text>
</comment>
<dbReference type="EMBL" id="QKWP01002207">
    <property type="protein sequence ID" value="RIB04308.1"/>
    <property type="molecule type" value="Genomic_DNA"/>
</dbReference>
<feature type="compositionally biased region" description="Basic and acidic residues" evidence="1">
    <location>
        <begin position="67"/>
        <end position="90"/>
    </location>
</feature>
<dbReference type="AlphaFoldDB" id="A0A397U5A5"/>
<evidence type="ECO:0000256" key="1">
    <source>
        <dbReference type="SAM" id="MobiDB-lite"/>
    </source>
</evidence>
<protein>
    <submittedName>
        <fullName evidence="2">Uncharacterized protein</fullName>
    </submittedName>
</protein>
<accession>A0A397U5A5</accession>